<dbReference type="OrthoDB" id="9795306at2"/>
<evidence type="ECO:0000313" key="3">
    <source>
        <dbReference type="Proteomes" id="UP000279029"/>
    </source>
</evidence>
<gene>
    <name evidence="2" type="ORF">PATL70BA_2523</name>
</gene>
<dbReference type="Proteomes" id="UP000279029">
    <property type="component" value="Chromosome"/>
</dbReference>
<dbReference type="InterPro" id="IPR028973">
    <property type="entry name" value="PhnB-like"/>
</dbReference>
<dbReference type="AlphaFoldDB" id="A0A3P7P4D7"/>
<dbReference type="PANTHER" id="PTHR33990">
    <property type="entry name" value="PROTEIN YJDN-RELATED"/>
    <property type="match status" value="1"/>
</dbReference>
<dbReference type="Gene3D" id="3.10.180.10">
    <property type="entry name" value="2,3-Dihydroxybiphenyl 1,2-Dioxygenase, domain 1"/>
    <property type="match status" value="1"/>
</dbReference>
<dbReference type="PANTHER" id="PTHR33990:SF1">
    <property type="entry name" value="PROTEIN YJDN"/>
    <property type="match status" value="1"/>
</dbReference>
<sequence>MSIQVYVNFSGNCREAVEYYAKVFKTKEPKIMTYSEMPPDPDFVVPDETKDWVLHTSLDISGSTVMFSDVFPGMPLVVGNNISLTIITDDEAEIRDAFDQLKEEGRVDMELGETFWSKCYGSVEDKFGIIWQFDLDSGESF</sequence>
<organism evidence="2 3">
    <name type="scientific">Petrocella atlantisensis</name>
    <dbReference type="NCBI Taxonomy" id="2173034"/>
    <lineage>
        <taxon>Bacteria</taxon>
        <taxon>Bacillati</taxon>
        <taxon>Bacillota</taxon>
        <taxon>Clostridia</taxon>
        <taxon>Lachnospirales</taxon>
        <taxon>Vallitaleaceae</taxon>
        <taxon>Petrocella</taxon>
    </lineage>
</organism>
<dbReference type="RefSeq" id="WP_125137554.1">
    <property type="nucleotide sequence ID" value="NZ_LR130778.1"/>
</dbReference>
<name>A0A3P7P4D7_9FIRM</name>
<dbReference type="EMBL" id="LR130778">
    <property type="protein sequence ID" value="VDN48420.1"/>
    <property type="molecule type" value="Genomic_DNA"/>
</dbReference>
<keyword evidence="3" id="KW-1185">Reference proteome</keyword>
<accession>A0A3P7P4D7</accession>
<evidence type="ECO:0000313" key="2">
    <source>
        <dbReference type="EMBL" id="VDN48420.1"/>
    </source>
</evidence>
<reference evidence="2 3" key="1">
    <citation type="submission" date="2018-09" db="EMBL/GenBank/DDBJ databases">
        <authorList>
            <person name="Postec A."/>
        </authorList>
    </citation>
    <scope>NUCLEOTIDE SEQUENCE [LARGE SCALE GENOMIC DNA]</scope>
    <source>
        <strain evidence="2">70B-A</strain>
    </source>
</reference>
<dbReference type="KEGG" id="cbar:PATL70BA_2523"/>
<proteinExistence type="predicted"/>
<evidence type="ECO:0000259" key="1">
    <source>
        <dbReference type="Pfam" id="PF06983"/>
    </source>
</evidence>
<protein>
    <recommendedName>
        <fullName evidence="1">PhnB-like domain-containing protein</fullName>
    </recommendedName>
</protein>
<feature type="domain" description="PhnB-like" evidence="1">
    <location>
        <begin position="4"/>
        <end position="132"/>
    </location>
</feature>
<dbReference type="Pfam" id="PF06983">
    <property type="entry name" value="3-dmu-9_3-mt"/>
    <property type="match status" value="1"/>
</dbReference>
<dbReference type="InterPro" id="IPR029068">
    <property type="entry name" value="Glyas_Bleomycin-R_OHBP_Dase"/>
</dbReference>
<dbReference type="CDD" id="cd06588">
    <property type="entry name" value="PhnB_like"/>
    <property type="match status" value="1"/>
</dbReference>
<dbReference type="SUPFAM" id="SSF54593">
    <property type="entry name" value="Glyoxalase/Bleomycin resistance protein/Dihydroxybiphenyl dioxygenase"/>
    <property type="match status" value="1"/>
</dbReference>